<proteinExistence type="predicted"/>
<keyword evidence="1" id="KW-1133">Transmembrane helix</keyword>
<gene>
    <name evidence="2" type="ORF">H9X54_001085</name>
</gene>
<feature type="transmembrane region" description="Helical" evidence="1">
    <location>
        <begin position="121"/>
        <end position="141"/>
    </location>
</feature>
<feature type="transmembrane region" description="Helical" evidence="1">
    <location>
        <begin position="97"/>
        <end position="115"/>
    </location>
</feature>
<dbReference type="RefSeq" id="WP_187656462.1">
    <property type="nucleotide sequence ID" value="NZ_JACSOD020000294.1"/>
</dbReference>
<protein>
    <submittedName>
        <fullName evidence="2">Uncharacterized protein</fullName>
    </submittedName>
</protein>
<accession>A0ABS2CSQ3</accession>
<sequence>MEQLKIQQEEQLHQIIQIDMKIIYLKIAMLIIFLAIMVPIGKITAPNGGILLVMILQIFEYFPKDGLKLNIDYNTIIAVFVIVSFVFVFIEKKMQILICIIIQYLYLLYIFKIIFLSYWYFTIPTTIYLILSLVLIYFLFFKKELKDKTAK</sequence>
<reference evidence="2 3" key="1">
    <citation type="submission" date="2021-02" db="EMBL/GenBank/DDBJ databases">
        <authorList>
            <person name="Jung H.S."/>
            <person name="Chun B.H."/>
            <person name="Jeon C.O."/>
        </authorList>
    </citation>
    <scope>NUCLEOTIDE SEQUENCE [LARGE SCALE GENOMIC DNA]</scope>
    <source>
        <strain evidence="2 3">LMG 25203</strain>
    </source>
</reference>
<dbReference type="Proteomes" id="UP000759529">
    <property type="component" value="Unassembled WGS sequence"/>
</dbReference>
<comment type="caution">
    <text evidence="2">The sequence shown here is derived from an EMBL/GenBank/DDBJ whole genome shotgun (WGS) entry which is preliminary data.</text>
</comment>
<evidence type="ECO:0000313" key="2">
    <source>
        <dbReference type="EMBL" id="MBM6497906.1"/>
    </source>
</evidence>
<keyword evidence="3" id="KW-1185">Reference proteome</keyword>
<evidence type="ECO:0000256" key="1">
    <source>
        <dbReference type="SAM" id="Phobius"/>
    </source>
</evidence>
<organism evidence="2 3">
    <name type="scientific">Flavobacterium macrobrachii</name>
    <dbReference type="NCBI Taxonomy" id="591204"/>
    <lineage>
        <taxon>Bacteria</taxon>
        <taxon>Pseudomonadati</taxon>
        <taxon>Bacteroidota</taxon>
        <taxon>Flavobacteriia</taxon>
        <taxon>Flavobacteriales</taxon>
        <taxon>Flavobacteriaceae</taxon>
        <taxon>Flavobacterium</taxon>
    </lineage>
</organism>
<feature type="transmembrane region" description="Helical" evidence="1">
    <location>
        <begin position="71"/>
        <end position="90"/>
    </location>
</feature>
<dbReference type="EMBL" id="JACSOD020000294">
    <property type="protein sequence ID" value="MBM6497906.1"/>
    <property type="molecule type" value="Genomic_DNA"/>
</dbReference>
<keyword evidence="1" id="KW-0812">Transmembrane</keyword>
<name>A0ABS2CSQ3_9FLAO</name>
<feature type="transmembrane region" description="Helical" evidence="1">
    <location>
        <begin position="27"/>
        <end position="59"/>
    </location>
</feature>
<keyword evidence="1" id="KW-0472">Membrane</keyword>
<evidence type="ECO:0000313" key="3">
    <source>
        <dbReference type="Proteomes" id="UP000759529"/>
    </source>
</evidence>